<proteinExistence type="inferred from homology"/>
<organism evidence="11 12">
    <name type="scientific">Actinotalea fermentans</name>
    <dbReference type="NCBI Taxonomy" id="43671"/>
    <lineage>
        <taxon>Bacteria</taxon>
        <taxon>Bacillati</taxon>
        <taxon>Actinomycetota</taxon>
        <taxon>Actinomycetes</taxon>
        <taxon>Micrococcales</taxon>
        <taxon>Cellulomonadaceae</taxon>
        <taxon>Actinotalea</taxon>
    </lineage>
</organism>
<keyword evidence="12" id="KW-1185">Reference proteome</keyword>
<evidence type="ECO:0000256" key="9">
    <source>
        <dbReference type="SAM" id="MobiDB-lite"/>
    </source>
</evidence>
<dbReference type="Pfam" id="PF01035">
    <property type="entry name" value="DNA_binding_1"/>
    <property type="match status" value="1"/>
</dbReference>
<comment type="catalytic activity">
    <reaction evidence="1">
        <text>a 4-O-methyl-thymidine in DNA + L-cysteinyl-[protein] = a thymidine in DNA + S-methyl-L-cysteinyl-[protein]</text>
        <dbReference type="Rhea" id="RHEA:53428"/>
        <dbReference type="Rhea" id="RHEA-COMP:10131"/>
        <dbReference type="Rhea" id="RHEA-COMP:10132"/>
        <dbReference type="Rhea" id="RHEA-COMP:13555"/>
        <dbReference type="Rhea" id="RHEA-COMP:13556"/>
        <dbReference type="ChEBI" id="CHEBI:29950"/>
        <dbReference type="ChEBI" id="CHEBI:82612"/>
        <dbReference type="ChEBI" id="CHEBI:137386"/>
        <dbReference type="ChEBI" id="CHEBI:137387"/>
        <dbReference type="EC" id="2.1.1.63"/>
    </reaction>
</comment>
<reference evidence="11 12" key="1">
    <citation type="submission" date="2019-07" db="EMBL/GenBank/DDBJ databases">
        <title>Whole genome shotgun sequence of Actinotalea fermentans NBRC 105374.</title>
        <authorList>
            <person name="Hosoyama A."/>
            <person name="Uohara A."/>
            <person name="Ohji S."/>
            <person name="Ichikawa N."/>
        </authorList>
    </citation>
    <scope>NUCLEOTIDE SEQUENCE [LARGE SCALE GENOMIC DNA]</scope>
    <source>
        <strain evidence="11 12">NBRC 105374</strain>
    </source>
</reference>
<dbReference type="PANTHER" id="PTHR10815:SF13">
    <property type="entry name" value="METHYLATED-DNA--PROTEIN-CYSTEINE METHYLTRANSFERASE"/>
    <property type="match status" value="1"/>
</dbReference>
<feature type="domain" description="Methylated-DNA-[protein]-cysteine S-methyltransferase DNA binding" evidence="10">
    <location>
        <begin position="108"/>
        <end position="187"/>
    </location>
</feature>
<comment type="similarity">
    <text evidence="2">Belongs to the MGMT family.</text>
</comment>
<dbReference type="PROSITE" id="PS00374">
    <property type="entry name" value="MGMT"/>
    <property type="match status" value="1"/>
</dbReference>
<dbReference type="InterPro" id="IPR036217">
    <property type="entry name" value="MethylDNA_cys_MeTrfase_DNAb"/>
</dbReference>
<evidence type="ECO:0000256" key="4">
    <source>
        <dbReference type="ARBA" id="ARBA00022603"/>
    </source>
</evidence>
<dbReference type="Gene3D" id="1.10.10.10">
    <property type="entry name" value="Winged helix-like DNA-binding domain superfamily/Winged helix DNA-binding domain"/>
    <property type="match status" value="1"/>
</dbReference>
<dbReference type="PANTHER" id="PTHR10815">
    <property type="entry name" value="METHYLATED-DNA--PROTEIN-CYSTEINE METHYLTRANSFERASE"/>
    <property type="match status" value="1"/>
</dbReference>
<comment type="catalytic activity">
    <reaction evidence="8">
        <text>a 6-O-methyl-2'-deoxyguanosine in DNA + L-cysteinyl-[protein] = S-methyl-L-cysteinyl-[protein] + a 2'-deoxyguanosine in DNA</text>
        <dbReference type="Rhea" id="RHEA:24000"/>
        <dbReference type="Rhea" id="RHEA-COMP:10131"/>
        <dbReference type="Rhea" id="RHEA-COMP:10132"/>
        <dbReference type="Rhea" id="RHEA-COMP:11367"/>
        <dbReference type="Rhea" id="RHEA-COMP:11368"/>
        <dbReference type="ChEBI" id="CHEBI:29950"/>
        <dbReference type="ChEBI" id="CHEBI:82612"/>
        <dbReference type="ChEBI" id="CHEBI:85445"/>
        <dbReference type="ChEBI" id="CHEBI:85448"/>
        <dbReference type="EC" id="2.1.1.63"/>
    </reaction>
</comment>
<dbReference type="GO" id="GO:0006281">
    <property type="term" value="P:DNA repair"/>
    <property type="evidence" value="ECO:0007669"/>
    <property type="project" value="UniProtKB-KW"/>
</dbReference>
<dbReference type="NCBIfam" id="TIGR00589">
    <property type="entry name" value="ogt"/>
    <property type="match status" value="1"/>
</dbReference>
<dbReference type="InterPro" id="IPR014048">
    <property type="entry name" value="MethylDNA_cys_MeTrfase_DNA-bd"/>
</dbReference>
<dbReference type="CDD" id="cd06445">
    <property type="entry name" value="ATase"/>
    <property type="match status" value="1"/>
</dbReference>
<dbReference type="Proteomes" id="UP000321484">
    <property type="component" value="Unassembled WGS sequence"/>
</dbReference>
<dbReference type="InterPro" id="IPR036388">
    <property type="entry name" value="WH-like_DNA-bd_sf"/>
</dbReference>
<evidence type="ECO:0000256" key="8">
    <source>
        <dbReference type="ARBA" id="ARBA00049348"/>
    </source>
</evidence>
<dbReference type="GO" id="GO:0032259">
    <property type="term" value="P:methylation"/>
    <property type="evidence" value="ECO:0007669"/>
    <property type="project" value="UniProtKB-KW"/>
</dbReference>
<evidence type="ECO:0000256" key="6">
    <source>
        <dbReference type="ARBA" id="ARBA00022763"/>
    </source>
</evidence>
<dbReference type="AlphaFoldDB" id="A0A511YYV3"/>
<keyword evidence="6" id="KW-0227">DNA damage</keyword>
<dbReference type="EC" id="2.1.1.63" evidence="3"/>
<gene>
    <name evidence="11" type="ORF">AFE02nite_20500</name>
</gene>
<keyword evidence="5 11" id="KW-0808">Transferase</keyword>
<keyword evidence="4 11" id="KW-0489">Methyltransferase</keyword>
<evidence type="ECO:0000256" key="5">
    <source>
        <dbReference type="ARBA" id="ARBA00022679"/>
    </source>
</evidence>
<evidence type="ECO:0000259" key="10">
    <source>
        <dbReference type="Pfam" id="PF01035"/>
    </source>
</evidence>
<keyword evidence="7" id="KW-0234">DNA repair</keyword>
<dbReference type="InterPro" id="IPR001497">
    <property type="entry name" value="MethylDNA_cys_MeTrfase_AS"/>
</dbReference>
<name>A0A511YYV3_9CELL</name>
<accession>A0A511YYV3</accession>
<evidence type="ECO:0000256" key="2">
    <source>
        <dbReference type="ARBA" id="ARBA00008711"/>
    </source>
</evidence>
<evidence type="ECO:0000256" key="3">
    <source>
        <dbReference type="ARBA" id="ARBA00011918"/>
    </source>
</evidence>
<dbReference type="SUPFAM" id="SSF46767">
    <property type="entry name" value="Methylated DNA-protein cysteine methyltransferase, C-terminal domain"/>
    <property type="match status" value="1"/>
</dbReference>
<evidence type="ECO:0000256" key="7">
    <source>
        <dbReference type="ARBA" id="ARBA00023204"/>
    </source>
</evidence>
<protein>
    <recommendedName>
        <fullName evidence="3">methylated-DNA--[protein]-cysteine S-methyltransferase</fullName>
        <ecNumber evidence="3">2.1.1.63</ecNumber>
    </recommendedName>
</protein>
<evidence type="ECO:0000256" key="1">
    <source>
        <dbReference type="ARBA" id="ARBA00001286"/>
    </source>
</evidence>
<sequence length="198" mass="20537">MNATDARPLPAMTRGRTQHQGGGQSEGRDVEFVVSSLETPMGPLTVAVDEAGVVHRALFGPVGTLAPLGARVVAPEDLPGPVADAVARYLGGELTALDEVEVRQPGGPFRQAAWSAMRTIPPGETVSYTELAELSGRPAAVRAAGSACATNLVAPFVPCHRVVRSDGSLGGYAYGLEVKKALLEHERRHAGQGRPGAA</sequence>
<dbReference type="FunFam" id="1.10.10.10:FF:000214">
    <property type="entry name" value="Methylated-DNA--protein-cysteine methyltransferase"/>
    <property type="match status" value="1"/>
</dbReference>
<feature type="region of interest" description="Disordered" evidence="9">
    <location>
        <begin position="1"/>
        <end position="27"/>
    </location>
</feature>
<evidence type="ECO:0000313" key="11">
    <source>
        <dbReference type="EMBL" id="GEN80316.1"/>
    </source>
</evidence>
<dbReference type="GO" id="GO:0003908">
    <property type="term" value="F:methylated-DNA-[protein]-cysteine S-methyltransferase activity"/>
    <property type="evidence" value="ECO:0007669"/>
    <property type="project" value="UniProtKB-EC"/>
</dbReference>
<comment type="caution">
    <text evidence="11">The sequence shown here is derived from an EMBL/GenBank/DDBJ whole genome shotgun (WGS) entry which is preliminary data.</text>
</comment>
<dbReference type="EMBL" id="BJYK01000006">
    <property type="protein sequence ID" value="GEN80316.1"/>
    <property type="molecule type" value="Genomic_DNA"/>
</dbReference>
<evidence type="ECO:0000313" key="12">
    <source>
        <dbReference type="Proteomes" id="UP000321484"/>
    </source>
</evidence>